<name>A0A653CLY0_CALMS</name>
<sequence length="117" mass="13312">ENNDKCQAIFDTRCPYICLNNLYKSARVLLKMPQSALEQVKHNTEVAKQTIDAVKNELAIINERYNSMLAEQLRTENAALQLAVEEAKKKLIQLEVKNGKKQISVPNRTQDQGVTKK</sequence>
<dbReference type="Proteomes" id="UP000410492">
    <property type="component" value="Unassembled WGS sequence"/>
</dbReference>
<evidence type="ECO:0000313" key="2">
    <source>
        <dbReference type="EMBL" id="VEN48140.1"/>
    </source>
</evidence>
<protein>
    <submittedName>
        <fullName evidence="2">Uncharacterized protein</fullName>
    </submittedName>
</protein>
<accession>A0A653CLY0</accession>
<dbReference type="OrthoDB" id="6774604at2759"/>
<feature type="coiled-coil region" evidence="1">
    <location>
        <begin position="37"/>
        <end position="97"/>
    </location>
</feature>
<dbReference type="AlphaFoldDB" id="A0A653CLY0"/>
<organism evidence="2 3">
    <name type="scientific">Callosobruchus maculatus</name>
    <name type="common">Southern cowpea weevil</name>
    <name type="synonym">Pulse bruchid</name>
    <dbReference type="NCBI Taxonomy" id="64391"/>
    <lineage>
        <taxon>Eukaryota</taxon>
        <taxon>Metazoa</taxon>
        <taxon>Ecdysozoa</taxon>
        <taxon>Arthropoda</taxon>
        <taxon>Hexapoda</taxon>
        <taxon>Insecta</taxon>
        <taxon>Pterygota</taxon>
        <taxon>Neoptera</taxon>
        <taxon>Endopterygota</taxon>
        <taxon>Coleoptera</taxon>
        <taxon>Polyphaga</taxon>
        <taxon>Cucujiformia</taxon>
        <taxon>Chrysomeloidea</taxon>
        <taxon>Chrysomelidae</taxon>
        <taxon>Bruchinae</taxon>
        <taxon>Bruchini</taxon>
        <taxon>Callosobruchus</taxon>
    </lineage>
</organism>
<keyword evidence="3" id="KW-1185">Reference proteome</keyword>
<proteinExistence type="predicted"/>
<dbReference type="EMBL" id="CAACVG010008031">
    <property type="protein sequence ID" value="VEN48140.1"/>
    <property type="molecule type" value="Genomic_DNA"/>
</dbReference>
<gene>
    <name evidence="2" type="ORF">CALMAC_LOCUS9705</name>
</gene>
<reference evidence="2 3" key="1">
    <citation type="submission" date="2019-01" db="EMBL/GenBank/DDBJ databases">
        <authorList>
            <person name="Sayadi A."/>
        </authorList>
    </citation>
    <scope>NUCLEOTIDE SEQUENCE [LARGE SCALE GENOMIC DNA]</scope>
</reference>
<feature type="non-terminal residue" evidence="2">
    <location>
        <position position="1"/>
    </location>
</feature>
<evidence type="ECO:0000313" key="3">
    <source>
        <dbReference type="Proteomes" id="UP000410492"/>
    </source>
</evidence>
<keyword evidence="1" id="KW-0175">Coiled coil</keyword>
<evidence type="ECO:0000256" key="1">
    <source>
        <dbReference type="SAM" id="Coils"/>
    </source>
</evidence>